<comment type="caution">
    <text evidence="2">The sequence shown here is derived from an EMBL/GenBank/DDBJ whole genome shotgun (WGS) entry which is preliminary data.</text>
</comment>
<gene>
    <name evidence="2" type="ORF">SAMN05216268_115196</name>
</gene>
<evidence type="ECO:0000256" key="1">
    <source>
        <dbReference type="SAM" id="MobiDB-lite"/>
    </source>
</evidence>
<feature type="region of interest" description="Disordered" evidence="1">
    <location>
        <begin position="1"/>
        <end position="30"/>
    </location>
</feature>
<dbReference type="AlphaFoldDB" id="A0A9X8N3U0"/>
<dbReference type="EMBL" id="FRBK01000015">
    <property type="protein sequence ID" value="SHM86730.1"/>
    <property type="molecule type" value="Genomic_DNA"/>
</dbReference>
<dbReference type="Proteomes" id="UP000184388">
    <property type="component" value="Unassembled WGS sequence"/>
</dbReference>
<organism evidence="2 3">
    <name type="scientific">Streptomyces yunnanensis</name>
    <dbReference type="NCBI Taxonomy" id="156453"/>
    <lineage>
        <taxon>Bacteria</taxon>
        <taxon>Bacillati</taxon>
        <taxon>Actinomycetota</taxon>
        <taxon>Actinomycetes</taxon>
        <taxon>Kitasatosporales</taxon>
        <taxon>Streptomycetaceae</taxon>
        <taxon>Streptomyces</taxon>
    </lineage>
</organism>
<reference evidence="3" key="1">
    <citation type="submission" date="2016-11" db="EMBL/GenBank/DDBJ databases">
        <authorList>
            <person name="Jaros S."/>
            <person name="Januszkiewicz K."/>
            <person name="Wedrychowicz H."/>
        </authorList>
    </citation>
    <scope>NUCLEOTIDE SEQUENCE [LARGE SCALE GENOMIC DNA]</scope>
    <source>
        <strain evidence="3">CGMCC 4.3555</strain>
    </source>
</reference>
<dbReference type="RefSeq" id="WP_167390820.1">
    <property type="nucleotide sequence ID" value="NZ_FRBK01000015.1"/>
</dbReference>
<feature type="compositionally biased region" description="Basic and acidic residues" evidence="1">
    <location>
        <begin position="15"/>
        <end position="30"/>
    </location>
</feature>
<evidence type="ECO:0000313" key="2">
    <source>
        <dbReference type="EMBL" id="SHM86730.1"/>
    </source>
</evidence>
<proteinExistence type="predicted"/>
<sequence length="49" mass="5753">MADLRQLLCDPPVFGDREPPDFDPVAPRDRTRPVYRRTGTAWTKELLWP</sequence>
<protein>
    <submittedName>
        <fullName evidence="2">Uncharacterized protein</fullName>
    </submittedName>
</protein>
<accession>A0A9X8N3U0</accession>
<evidence type="ECO:0000313" key="3">
    <source>
        <dbReference type="Proteomes" id="UP000184388"/>
    </source>
</evidence>
<name>A0A9X8N3U0_9ACTN</name>